<evidence type="ECO:0000313" key="1">
    <source>
        <dbReference type="EMBL" id="KAF2408046.1"/>
    </source>
</evidence>
<reference evidence="1 2" key="1">
    <citation type="submission" date="2015-01" db="EMBL/GenBank/DDBJ databases">
        <title>Genome Sequence of Pseudomonas antarctica CMS 35.</title>
        <authorList>
            <person name="Voget S."/>
            <person name="Chow J."/>
            <person name="Daniel R."/>
            <person name="Streit W."/>
        </authorList>
    </citation>
    <scope>NUCLEOTIDE SEQUENCE [LARGE SCALE GENOMIC DNA]</scope>
    <source>
        <strain evidence="1 2">CMS 35</strain>
    </source>
</reference>
<name>A0ABQ6ZUE7_9PSED</name>
<accession>A0ABQ6ZUE7</accession>
<sequence>MPGLRVRNFRADPGARRQWAVHPAQVGLCDLNPAFTDGRQAALLEGLAMAAGVQQGVVAMTGAGHEQ</sequence>
<organism evidence="1 2">
    <name type="scientific">Pseudomonas antarctica</name>
    <dbReference type="NCBI Taxonomy" id="219572"/>
    <lineage>
        <taxon>Bacteria</taxon>
        <taxon>Pseudomonadati</taxon>
        <taxon>Pseudomonadota</taxon>
        <taxon>Gammaproteobacteria</taxon>
        <taxon>Pseudomonadales</taxon>
        <taxon>Pseudomonadaceae</taxon>
        <taxon>Pseudomonas</taxon>
    </lineage>
</organism>
<comment type="caution">
    <text evidence="1">The sequence shown here is derived from an EMBL/GenBank/DDBJ whole genome shotgun (WGS) entry which is preliminary data.</text>
</comment>
<gene>
    <name evidence="1" type="ORF">PSAN_04270</name>
</gene>
<dbReference type="Proteomes" id="UP000748067">
    <property type="component" value="Unassembled WGS sequence"/>
</dbReference>
<proteinExistence type="predicted"/>
<keyword evidence="2" id="KW-1185">Reference proteome</keyword>
<protein>
    <submittedName>
        <fullName evidence="1">Uncharacterized protein</fullName>
    </submittedName>
</protein>
<dbReference type="EMBL" id="JXDI01000001">
    <property type="protein sequence ID" value="KAF2408046.1"/>
    <property type="molecule type" value="Genomic_DNA"/>
</dbReference>
<evidence type="ECO:0000313" key="2">
    <source>
        <dbReference type="Proteomes" id="UP000748067"/>
    </source>
</evidence>